<proteinExistence type="predicted"/>
<dbReference type="PANTHER" id="PTHR28583:SF1">
    <property type="entry name" value="ACID CERAMIDASE"/>
    <property type="match status" value="1"/>
</dbReference>
<dbReference type="OrthoDB" id="5273684at2759"/>
<dbReference type="RefSeq" id="XP_004338536.1">
    <property type="nucleotide sequence ID" value="XM_004338488.1"/>
</dbReference>
<protein>
    <recommendedName>
        <fullName evidence="1">ceramidase</fullName>
        <ecNumber evidence="1">3.5.1.23</ecNumber>
    </recommendedName>
</protein>
<dbReference type="KEGG" id="acan:ACA1_146570"/>
<sequence length="392" mass="42935">MAKLLLLNIGYDLLARCTSIVSQTTDGHPFHLRTLDWGEEGCILRELTFDAIFTRGGVDLFRATTQAGTESLTPLAPWPFITTHHLILLTLLYAGFVGIFTGMRYVDDQDGGYSVSLNYRQVTNSSGAVAWNAWGLLTQAWPLGPMLRHTLEHYPSYREALDFFTTARIVAPCYLIIAGLNRDEGALVTRDRDGEVQRKELGSSCGTLVQTNLDHWLDAVDPAWAGEDRLLLSSVERRNAAMELMDELLASWGSAPSHSDDEEEEEGKGAIGSVVIDGHGVEVAADPDRDSGARSEAADDEARPTRVVDGEELARWMQVLTTPPVLNPATLYTTIMSASLSRRLNPASTGPSPIPDDDDDDEDEKDDRQKKEGDTTSRGVYLSVGVSVPHCS</sequence>
<feature type="compositionally biased region" description="Acidic residues" evidence="2">
    <location>
        <begin position="355"/>
        <end position="365"/>
    </location>
</feature>
<feature type="chain" id="PRO_5003990133" description="ceramidase" evidence="3">
    <location>
        <begin position="18"/>
        <end position="392"/>
    </location>
</feature>
<dbReference type="PANTHER" id="PTHR28583">
    <property type="entry name" value="ACID AMIDASE"/>
    <property type="match status" value="1"/>
</dbReference>
<evidence type="ECO:0000313" key="4">
    <source>
        <dbReference type="EMBL" id="ELR16523.1"/>
    </source>
</evidence>
<feature type="compositionally biased region" description="Basic and acidic residues" evidence="2">
    <location>
        <begin position="286"/>
        <end position="306"/>
    </location>
</feature>
<feature type="signal peptide" evidence="3">
    <location>
        <begin position="1"/>
        <end position="17"/>
    </location>
</feature>
<gene>
    <name evidence="4" type="ORF">ACA1_146570</name>
</gene>
<dbReference type="Proteomes" id="UP000011083">
    <property type="component" value="Unassembled WGS sequence"/>
</dbReference>
<evidence type="ECO:0000313" key="5">
    <source>
        <dbReference type="Proteomes" id="UP000011083"/>
    </source>
</evidence>
<organism evidence="4 5">
    <name type="scientific">Acanthamoeba castellanii (strain ATCC 30010 / Neff)</name>
    <dbReference type="NCBI Taxonomy" id="1257118"/>
    <lineage>
        <taxon>Eukaryota</taxon>
        <taxon>Amoebozoa</taxon>
        <taxon>Discosea</taxon>
        <taxon>Longamoebia</taxon>
        <taxon>Centramoebida</taxon>
        <taxon>Acanthamoebidae</taxon>
        <taxon>Acanthamoeba</taxon>
    </lineage>
</organism>
<keyword evidence="3" id="KW-0732">Signal</keyword>
<dbReference type="AlphaFoldDB" id="L8GV94"/>
<dbReference type="VEuPathDB" id="AmoebaDB:ACA1_146570"/>
<dbReference type="EMBL" id="KB007987">
    <property type="protein sequence ID" value="ELR16523.1"/>
    <property type="molecule type" value="Genomic_DNA"/>
</dbReference>
<name>L8GV94_ACACF</name>
<keyword evidence="5" id="KW-1185">Reference proteome</keyword>
<feature type="compositionally biased region" description="Basic and acidic residues" evidence="2">
    <location>
        <begin position="366"/>
        <end position="375"/>
    </location>
</feature>
<dbReference type="GeneID" id="14917216"/>
<dbReference type="GO" id="GO:0017040">
    <property type="term" value="F:N-acylsphingosine amidohydrolase activity"/>
    <property type="evidence" value="ECO:0007669"/>
    <property type="project" value="UniProtKB-EC"/>
</dbReference>
<reference evidence="4 5" key="1">
    <citation type="journal article" date="2013" name="Genome Biol.">
        <title>Genome of Acanthamoeba castellanii highlights extensive lateral gene transfer and early evolution of tyrosine kinase signaling.</title>
        <authorList>
            <person name="Clarke M."/>
            <person name="Lohan A.J."/>
            <person name="Liu B."/>
            <person name="Lagkouvardos I."/>
            <person name="Roy S."/>
            <person name="Zafar N."/>
            <person name="Bertelli C."/>
            <person name="Schilde C."/>
            <person name="Kianianmomeni A."/>
            <person name="Burglin T.R."/>
            <person name="Frech C."/>
            <person name="Turcotte B."/>
            <person name="Kopec K.O."/>
            <person name="Synnott J.M."/>
            <person name="Choo C."/>
            <person name="Paponov I."/>
            <person name="Finkler A."/>
            <person name="Soon Heng Tan C."/>
            <person name="Hutchins A.P."/>
            <person name="Weinmeier T."/>
            <person name="Rattei T."/>
            <person name="Chu J.S."/>
            <person name="Gimenez G."/>
            <person name="Irimia M."/>
            <person name="Rigden D.J."/>
            <person name="Fitzpatrick D.A."/>
            <person name="Lorenzo-Morales J."/>
            <person name="Bateman A."/>
            <person name="Chiu C.H."/>
            <person name="Tang P."/>
            <person name="Hegemann P."/>
            <person name="Fromm H."/>
            <person name="Raoult D."/>
            <person name="Greub G."/>
            <person name="Miranda-Saavedra D."/>
            <person name="Chen N."/>
            <person name="Nash P."/>
            <person name="Ginger M.L."/>
            <person name="Horn M."/>
            <person name="Schaap P."/>
            <person name="Caler L."/>
            <person name="Loftus B."/>
        </authorList>
    </citation>
    <scope>NUCLEOTIDE SEQUENCE [LARGE SCALE GENOMIC DNA]</scope>
    <source>
        <strain evidence="4 5">Neff</strain>
    </source>
</reference>
<accession>L8GV94</accession>
<feature type="region of interest" description="Disordered" evidence="2">
    <location>
        <begin position="283"/>
        <end position="306"/>
    </location>
</feature>
<evidence type="ECO:0000256" key="1">
    <source>
        <dbReference type="ARBA" id="ARBA00011891"/>
    </source>
</evidence>
<dbReference type="EC" id="3.5.1.23" evidence="1"/>
<feature type="compositionally biased region" description="Polar residues" evidence="2">
    <location>
        <begin position="342"/>
        <end position="351"/>
    </location>
</feature>
<feature type="region of interest" description="Disordered" evidence="2">
    <location>
        <begin position="342"/>
        <end position="392"/>
    </location>
</feature>
<evidence type="ECO:0000256" key="3">
    <source>
        <dbReference type="SAM" id="SignalP"/>
    </source>
</evidence>
<dbReference type="Gene3D" id="3.60.60.10">
    <property type="entry name" value="Penicillin V Acylase, Chain A"/>
    <property type="match status" value="1"/>
</dbReference>
<evidence type="ECO:0000256" key="2">
    <source>
        <dbReference type="SAM" id="MobiDB-lite"/>
    </source>
</evidence>